<protein>
    <recommendedName>
        <fullName evidence="3">DUF2252 domain-containing protein</fullName>
    </recommendedName>
</protein>
<dbReference type="EMBL" id="BNCK01000005">
    <property type="protein sequence ID" value="GHF94291.1"/>
    <property type="molecule type" value="Genomic_DNA"/>
</dbReference>
<evidence type="ECO:0008006" key="3">
    <source>
        <dbReference type="Google" id="ProtNLM"/>
    </source>
</evidence>
<reference evidence="1" key="2">
    <citation type="submission" date="2020-09" db="EMBL/GenBank/DDBJ databases">
        <authorList>
            <person name="Sun Q."/>
            <person name="Kim S."/>
        </authorList>
    </citation>
    <scope>NUCLEOTIDE SEQUENCE</scope>
    <source>
        <strain evidence="1">KCTC 42731</strain>
    </source>
</reference>
<keyword evidence="2" id="KW-1185">Reference proteome</keyword>
<organism evidence="1 2">
    <name type="scientific">Thalassotalea marina</name>
    <dbReference type="NCBI Taxonomy" id="1673741"/>
    <lineage>
        <taxon>Bacteria</taxon>
        <taxon>Pseudomonadati</taxon>
        <taxon>Pseudomonadota</taxon>
        <taxon>Gammaproteobacteria</taxon>
        <taxon>Alteromonadales</taxon>
        <taxon>Colwelliaceae</taxon>
        <taxon>Thalassotalea</taxon>
    </lineage>
</organism>
<gene>
    <name evidence="1" type="ORF">GCM10017161_23160</name>
</gene>
<dbReference type="RefSeq" id="WP_189770672.1">
    <property type="nucleotide sequence ID" value="NZ_BNCK01000005.1"/>
</dbReference>
<dbReference type="SUPFAM" id="SSF56112">
    <property type="entry name" value="Protein kinase-like (PK-like)"/>
    <property type="match status" value="1"/>
</dbReference>
<dbReference type="PANTHER" id="PTHR39441:SF1">
    <property type="entry name" value="DUF2252 DOMAIN-CONTAINING PROTEIN"/>
    <property type="match status" value="1"/>
</dbReference>
<accession>A0A919BK79</accession>
<evidence type="ECO:0000313" key="1">
    <source>
        <dbReference type="EMBL" id="GHF94291.1"/>
    </source>
</evidence>
<sequence>MNKRCQFLSDYLERIDGAKPQQRIAKHVKMASDAFLFFRGSSQLFYADIASGKLTFPKALKQLPNTAIMGDCHVSNFGFFTEEGSHGDNVIFAPNDFDDACIGPAVWDIARFIVSLKLAANFGAKVTQGQLHTEAKYVYKSVVNQQQTTDAIHSFLAAYIQACQSSAQDPKVLSKAQELVDENHILYKPYLKAQKRSAGGIEFDIKSSLAKATHWQNEKLTFKHRPDKFIRIEDTLYQEIVENFSPYVDDTILDVVARQGAGTGSLNLARYYLLVGPTKVVDKSDLALCHIVEVKQQRPAAPLYHFNDLSAINRLNPAHLTVQCQRRMQVNPDLVLDEVEWQNQFWLVRSRHHAKVGISPEQIVLGKKATERQGFSQYASACGQALALSHCRNDRRSTRFEQSIWPAIEEYKQELIDTCLAYVEQVELDKKSLAGLVNS</sequence>
<proteinExistence type="predicted"/>
<dbReference type="InterPro" id="IPR018721">
    <property type="entry name" value="DUF2252"/>
</dbReference>
<evidence type="ECO:0000313" key="2">
    <source>
        <dbReference type="Proteomes" id="UP000623842"/>
    </source>
</evidence>
<dbReference type="AlphaFoldDB" id="A0A919BK79"/>
<comment type="caution">
    <text evidence="1">The sequence shown here is derived from an EMBL/GenBank/DDBJ whole genome shotgun (WGS) entry which is preliminary data.</text>
</comment>
<dbReference type="PANTHER" id="PTHR39441">
    <property type="entry name" value="DUF2252 DOMAIN-CONTAINING PROTEIN"/>
    <property type="match status" value="1"/>
</dbReference>
<dbReference type="InterPro" id="IPR011009">
    <property type="entry name" value="Kinase-like_dom_sf"/>
</dbReference>
<name>A0A919BK79_9GAMM</name>
<dbReference type="Proteomes" id="UP000623842">
    <property type="component" value="Unassembled WGS sequence"/>
</dbReference>
<reference evidence="1" key="1">
    <citation type="journal article" date="2014" name="Int. J. Syst. Evol. Microbiol.">
        <title>Complete genome sequence of Corynebacterium casei LMG S-19264T (=DSM 44701T), isolated from a smear-ripened cheese.</title>
        <authorList>
            <consortium name="US DOE Joint Genome Institute (JGI-PGF)"/>
            <person name="Walter F."/>
            <person name="Albersmeier A."/>
            <person name="Kalinowski J."/>
            <person name="Ruckert C."/>
        </authorList>
    </citation>
    <scope>NUCLEOTIDE SEQUENCE</scope>
    <source>
        <strain evidence="1">KCTC 42731</strain>
    </source>
</reference>
<dbReference type="Pfam" id="PF10009">
    <property type="entry name" value="DUF2252"/>
    <property type="match status" value="1"/>
</dbReference>